<comment type="caution">
    <text evidence="2">The sequence shown here is derived from an EMBL/GenBank/DDBJ whole genome shotgun (WGS) entry which is preliminary data.</text>
</comment>
<accession>A0ABN0Z978</accession>
<evidence type="ECO:0000313" key="3">
    <source>
        <dbReference type="Proteomes" id="UP001501459"/>
    </source>
</evidence>
<dbReference type="Proteomes" id="UP001501459">
    <property type="component" value="Unassembled WGS sequence"/>
</dbReference>
<sequence>MAVAQKMDSRMRLILDDGVDDVSGKQLHKTKGFNNVKTDATTDQLYTIANAVTPLQQRPLMNVERNDSFDITQE</sequence>
<protein>
    <recommendedName>
        <fullName evidence="1">DUF1659 domain-containing protein</fullName>
    </recommendedName>
</protein>
<proteinExistence type="predicted"/>
<dbReference type="Pfam" id="PF07872">
    <property type="entry name" value="DUF1659"/>
    <property type="match status" value="1"/>
</dbReference>
<dbReference type="InterPro" id="IPR012454">
    <property type="entry name" value="DUF1659"/>
</dbReference>
<keyword evidence="3" id="KW-1185">Reference proteome</keyword>
<feature type="domain" description="DUF1659" evidence="1">
    <location>
        <begin position="2"/>
        <end position="73"/>
    </location>
</feature>
<evidence type="ECO:0000259" key="1">
    <source>
        <dbReference type="Pfam" id="PF07872"/>
    </source>
</evidence>
<dbReference type="RefSeq" id="WP_343752156.1">
    <property type="nucleotide sequence ID" value="NZ_BAAADM010000038.1"/>
</dbReference>
<reference evidence="2 3" key="1">
    <citation type="journal article" date="2019" name="Int. J. Syst. Evol. Microbiol.">
        <title>The Global Catalogue of Microorganisms (GCM) 10K type strain sequencing project: providing services to taxonomists for standard genome sequencing and annotation.</title>
        <authorList>
            <consortium name="The Broad Institute Genomics Platform"/>
            <consortium name="The Broad Institute Genome Sequencing Center for Infectious Disease"/>
            <person name="Wu L."/>
            <person name="Ma J."/>
        </authorList>
    </citation>
    <scope>NUCLEOTIDE SEQUENCE [LARGE SCALE GENOMIC DNA]</scope>
    <source>
        <strain evidence="2 3">JCM 12149</strain>
    </source>
</reference>
<gene>
    <name evidence="2" type="ORF">GCM10008983_14860</name>
</gene>
<organism evidence="2 3">
    <name type="scientific">Lentibacillus halophilus</name>
    <dbReference type="NCBI Taxonomy" id="295065"/>
    <lineage>
        <taxon>Bacteria</taxon>
        <taxon>Bacillati</taxon>
        <taxon>Bacillota</taxon>
        <taxon>Bacilli</taxon>
        <taxon>Bacillales</taxon>
        <taxon>Bacillaceae</taxon>
        <taxon>Lentibacillus</taxon>
    </lineage>
</organism>
<name>A0ABN0Z978_9BACI</name>
<evidence type="ECO:0000313" key="2">
    <source>
        <dbReference type="EMBL" id="GAA0438993.1"/>
    </source>
</evidence>
<dbReference type="EMBL" id="BAAADM010000038">
    <property type="protein sequence ID" value="GAA0438993.1"/>
    <property type="molecule type" value="Genomic_DNA"/>
</dbReference>